<sequence length="68" mass="7279">MRFVPFVFLGYCCGVLAIVADMHVNQLRILDSQSTVPEVMVIRLPGFAAGGRLMYASGATEAGARSDT</sequence>
<accession>A0A7W5CK18</accession>
<reference evidence="1 2" key="1">
    <citation type="submission" date="2020-08" db="EMBL/GenBank/DDBJ databases">
        <title>Genomic Encyclopedia of Type Strains, Phase III (KMG-III): the genomes of soil and plant-associated and newly described type strains.</title>
        <authorList>
            <person name="Whitman W."/>
        </authorList>
    </citation>
    <scope>NUCLEOTIDE SEQUENCE [LARGE SCALE GENOMIC DNA]</scope>
    <source>
        <strain evidence="1 2">CECT 8356</strain>
    </source>
</reference>
<dbReference type="AlphaFoldDB" id="A0A7W5CK18"/>
<dbReference type="Proteomes" id="UP000543579">
    <property type="component" value="Unassembled WGS sequence"/>
</dbReference>
<comment type="caution">
    <text evidence="1">The sequence shown here is derived from an EMBL/GenBank/DDBJ whole genome shotgun (WGS) entry which is preliminary data.</text>
</comment>
<name>A0A7W5CK18_9MICO</name>
<evidence type="ECO:0000313" key="2">
    <source>
        <dbReference type="Proteomes" id="UP000543579"/>
    </source>
</evidence>
<evidence type="ECO:0000313" key="1">
    <source>
        <dbReference type="EMBL" id="MBB3159121.1"/>
    </source>
</evidence>
<organism evidence="1 2">
    <name type="scientific">Microbacterium proteolyticum</name>
    <dbReference type="NCBI Taxonomy" id="1572644"/>
    <lineage>
        <taxon>Bacteria</taxon>
        <taxon>Bacillati</taxon>
        <taxon>Actinomycetota</taxon>
        <taxon>Actinomycetes</taxon>
        <taxon>Micrococcales</taxon>
        <taxon>Microbacteriaceae</taxon>
        <taxon>Microbacterium</taxon>
    </lineage>
</organism>
<proteinExistence type="predicted"/>
<dbReference type="EMBL" id="JACHXY010000003">
    <property type="protein sequence ID" value="MBB3159121.1"/>
    <property type="molecule type" value="Genomic_DNA"/>
</dbReference>
<gene>
    <name evidence="1" type="ORF">FHS07_002839</name>
</gene>
<protein>
    <submittedName>
        <fullName evidence="1">Uncharacterized protein</fullName>
    </submittedName>
</protein>